<reference evidence="3 4" key="1">
    <citation type="submission" date="2014-02" db="EMBL/GenBank/DDBJ databases">
        <title>Comparative genomics and transcriptomics to identify genetic mechanisms underlying the emergence of carbapenem resistant Acinetobacter baumannii (CRAb).</title>
        <authorList>
            <person name="Harris A.D."/>
            <person name="Johnson K.J."/>
            <person name="George J."/>
            <person name="Shefchek K."/>
            <person name="Daugherty S.C."/>
            <person name="Parankush S."/>
            <person name="Sadzewicz L."/>
            <person name="Tallon L."/>
            <person name="Sengamalay N."/>
            <person name="Hazen T.H."/>
            <person name="Rasko D.A."/>
        </authorList>
    </citation>
    <scope>NUCLEOTIDE SEQUENCE [LARGE SCALE GENOMIC DNA]</scope>
    <source>
        <strain evidence="3 4">1295743</strain>
    </source>
</reference>
<gene>
    <name evidence="3" type="ORF">J512_3720</name>
</gene>
<keyword evidence="1" id="KW-0233">DNA recombination</keyword>
<dbReference type="PATRIC" id="fig|1310613.3.peg.3559"/>
<dbReference type="GO" id="GO:0006310">
    <property type="term" value="P:DNA recombination"/>
    <property type="evidence" value="ECO:0007669"/>
    <property type="project" value="UniProtKB-KW"/>
</dbReference>
<dbReference type="EMBL" id="JEWH01000071">
    <property type="protein sequence ID" value="EXB03837.1"/>
    <property type="molecule type" value="Genomic_DNA"/>
</dbReference>
<evidence type="ECO:0000313" key="3">
    <source>
        <dbReference type="EMBL" id="EXB03837.1"/>
    </source>
</evidence>
<evidence type="ECO:0000256" key="1">
    <source>
        <dbReference type="ARBA" id="ARBA00023172"/>
    </source>
</evidence>
<sequence>MGSITARKSADGSVSYRAAIRINKKGYPAYSESKTFYSKKVAENWLKKREVEIQENPDILLGKEQLIDLTLSDAIDKYLDKVGSEYGRTKRYSLLLIKKLPIARNIITKIHSIHLAEHVALRRRGVPNLGLEPIATSTQQHELLHIRGVLSHASVMWGMEVDLSNFDKATAQLRKTRQISSSKVRDRLPTKEELIALTKLFAERWKLNKYGTKYPMHLIIWFAIFSCRREAELTRLWLQDYDSYNSSWKVHDLKNPNGSKGNHKSFDVLEPCKTIIELLLDNEVRNRMLRLGYDEQLLLPLNPKSIGKEFREACKILGIEDLHFHDLRHEGCTRLAEQSFTIPEIQKVSLHDSWGSLQRYVSVKSRRNVIQLEEVLRLIDERAAKRKYSASSFFRKQCSISALYS</sequence>
<dbReference type="InterPro" id="IPR013762">
    <property type="entry name" value="Integrase-like_cat_sf"/>
</dbReference>
<accession>A0A009HI06</accession>
<dbReference type="RefSeq" id="WP_228131686.1">
    <property type="nucleotide sequence ID" value="NZ_JEWH01000071.1"/>
</dbReference>
<dbReference type="Proteomes" id="UP000020595">
    <property type="component" value="Unassembled WGS sequence"/>
</dbReference>
<evidence type="ECO:0000259" key="2">
    <source>
        <dbReference type="PROSITE" id="PS51898"/>
    </source>
</evidence>
<name>A0A009HI06_ACIB9</name>
<feature type="domain" description="Tyr recombinase" evidence="2">
    <location>
        <begin position="183"/>
        <end position="377"/>
    </location>
</feature>
<proteinExistence type="predicted"/>
<organism evidence="3 4">
    <name type="scientific">Acinetobacter baumannii (strain 1295743)</name>
    <dbReference type="NCBI Taxonomy" id="1310613"/>
    <lineage>
        <taxon>Bacteria</taxon>
        <taxon>Pseudomonadati</taxon>
        <taxon>Pseudomonadota</taxon>
        <taxon>Gammaproteobacteria</taxon>
        <taxon>Moraxellales</taxon>
        <taxon>Moraxellaceae</taxon>
        <taxon>Acinetobacter</taxon>
        <taxon>Acinetobacter calcoaceticus/baumannii complex</taxon>
    </lineage>
</organism>
<comment type="caution">
    <text evidence="3">The sequence shown here is derived from an EMBL/GenBank/DDBJ whole genome shotgun (WGS) entry which is preliminary data.</text>
</comment>
<dbReference type="PROSITE" id="PS51898">
    <property type="entry name" value="TYR_RECOMBINASE"/>
    <property type="match status" value="1"/>
</dbReference>
<dbReference type="Pfam" id="PF00589">
    <property type="entry name" value="Phage_integrase"/>
    <property type="match status" value="1"/>
</dbReference>
<evidence type="ECO:0000313" key="4">
    <source>
        <dbReference type="Proteomes" id="UP000020595"/>
    </source>
</evidence>
<dbReference type="InterPro" id="IPR002104">
    <property type="entry name" value="Integrase_catalytic"/>
</dbReference>
<dbReference type="Gene3D" id="1.10.443.10">
    <property type="entry name" value="Intergrase catalytic core"/>
    <property type="match status" value="1"/>
</dbReference>
<protein>
    <submittedName>
        <fullName evidence="3">Phage integrase family protein</fullName>
    </submittedName>
</protein>
<dbReference type="InterPro" id="IPR011010">
    <property type="entry name" value="DNA_brk_join_enz"/>
</dbReference>
<dbReference type="GO" id="GO:0003677">
    <property type="term" value="F:DNA binding"/>
    <property type="evidence" value="ECO:0007669"/>
    <property type="project" value="InterPro"/>
</dbReference>
<dbReference type="SUPFAM" id="SSF56349">
    <property type="entry name" value="DNA breaking-rejoining enzymes"/>
    <property type="match status" value="1"/>
</dbReference>
<dbReference type="GO" id="GO:0015074">
    <property type="term" value="P:DNA integration"/>
    <property type="evidence" value="ECO:0007669"/>
    <property type="project" value="InterPro"/>
</dbReference>
<dbReference type="AlphaFoldDB" id="A0A009HI06"/>